<dbReference type="PANTHER" id="PTHR42673">
    <property type="entry name" value="MALEYLACETOACETATE ISOMERASE"/>
    <property type="match status" value="1"/>
</dbReference>
<evidence type="ECO:0000313" key="5">
    <source>
        <dbReference type="Proteomes" id="UP000474957"/>
    </source>
</evidence>
<dbReference type="InterPro" id="IPR036282">
    <property type="entry name" value="Glutathione-S-Trfase_C_sf"/>
</dbReference>
<dbReference type="PROSITE" id="PS50405">
    <property type="entry name" value="GST_CTER"/>
    <property type="match status" value="1"/>
</dbReference>
<dbReference type="SFLD" id="SFLDG00358">
    <property type="entry name" value="Main_(cytGST)"/>
    <property type="match status" value="1"/>
</dbReference>
<dbReference type="NCBIfam" id="TIGR01262">
    <property type="entry name" value="maiA"/>
    <property type="match status" value="1"/>
</dbReference>
<dbReference type="PANTHER" id="PTHR42673:SF4">
    <property type="entry name" value="MALEYLACETOACETATE ISOMERASE"/>
    <property type="match status" value="1"/>
</dbReference>
<dbReference type="GO" id="GO:0016034">
    <property type="term" value="F:maleylacetoacetate isomerase activity"/>
    <property type="evidence" value="ECO:0007669"/>
    <property type="project" value="UniProtKB-EC"/>
</dbReference>
<dbReference type="InterPro" id="IPR036249">
    <property type="entry name" value="Thioredoxin-like_sf"/>
</dbReference>
<dbReference type="Gene3D" id="3.40.30.10">
    <property type="entry name" value="Glutaredoxin"/>
    <property type="match status" value="1"/>
</dbReference>
<dbReference type="AlphaFoldDB" id="A0A6L5Z408"/>
<dbReference type="EC" id="5.2.1.2" evidence="4"/>
<keyword evidence="5" id="KW-1185">Reference proteome</keyword>
<dbReference type="GO" id="GO:0006559">
    <property type="term" value="P:L-phenylalanine catabolic process"/>
    <property type="evidence" value="ECO:0007669"/>
    <property type="project" value="TreeGrafter"/>
</dbReference>
<dbReference type="Proteomes" id="UP000474957">
    <property type="component" value="Unassembled WGS sequence"/>
</dbReference>
<evidence type="ECO:0000313" key="4">
    <source>
        <dbReference type="EMBL" id="MSU91293.1"/>
    </source>
</evidence>
<dbReference type="SUPFAM" id="SSF47616">
    <property type="entry name" value="GST C-terminal domain-like"/>
    <property type="match status" value="1"/>
</dbReference>
<dbReference type="PROSITE" id="PS50404">
    <property type="entry name" value="GST_NTER"/>
    <property type="match status" value="1"/>
</dbReference>
<proteinExistence type="inferred from homology"/>
<dbReference type="GO" id="GO:0006749">
    <property type="term" value="P:glutathione metabolic process"/>
    <property type="evidence" value="ECO:0007669"/>
    <property type="project" value="TreeGrafter"/>
</dbReference>
<comment type="similarity">
    <text evidence="1">Belongs to the GST superfamily. Zeta family.</text>
</comment>
<dbReference type="InterPro" id="IPR010987">
    <property type="entry name" value="Glutathione-S-Trfase_C-like"/>
</dbReference>
<protein>
    <submittedName>
        <fullName evidence="4">Maleylacetoacetate isomerase</fullName>
        <ecNumber evidence="4">5.2.1.2</ecNumber>
    </submittedName>
</protein>
<dbReference type="CDD" id="cd03042">
    <property type="entry name" value="GST_N_Zeta"/>
    <property type="match status" value="1"/>
</dbReference>
<dbReference type="InterPro" id="IPR034333">
    <property type="entry name" value="GST_Zeta_N"/>
</dbReference>
<dbReference type="EMBL" id="WIND01000017">
    <property type="protein sequence ID" value="MSU91293.1"/>
    <property type="molecule type" value="Genomic_DNA"/>
</dbReference>
<dbReference type="GO" id="GO:0004364">
    <property type="term" value="F:glutathione transferase activity"/>
    <property type="evidence" value="ECO:0007669"/>
    <property type="project" value="TreeGrafter"/>
</dbReference>
<dbReference type="GO" id="GO:0005737">
    <property type="term" value="C:cytoplasm"/>
    <property type="evidence" value="ECO:0007669"/>
    <property type="project" value="InterPro"/>
</dbReference>
<accession>A0A6L5Z408</accession>
<comment type="caution">
    <text evidence="4">The sequence shown here is derived from an EMBL/GenBank/DDBJ whole genome shotgun (WGS) entry which is preliminary data.</text>
</comment>
<dbReference type="RefSeq" id="WP_154448295.1">
    <property type="nucleotide sequence ID" value="NZ_WIND01000017.1"/>
</dbReference>
<dbReference type="InterPro" id="IPR040079">
    <property type="entry name" value="Glutathione_S-Trfase"/>
</dbReference>
<dbReference type="Gene3D" id="1.20.1050.10">
    <property type="match status" value="1"/>
</dbReference>
<evidence type="ECO:0000256" key="1">
    <source>
        <dbReference type="ARBA" id="ARBA00010007"/>
    </source>
</evidence>
<keyword evidence="4" id="KW-0413">Isomerase</keyword>
<name>A0A6L5Z408_9RHOB</name>
<dbReference type="InterPro" id="IPR005955">
    <property type="entry name" value="GST_Zeta"/>
</dbReference>
<dbReference type="InterPro" id="IPR004045">
    <property type="entry name" value="Glutathione_S-Trfase_N"/>
</dbReference>
<reference evidence="4 5" key="1">
    <citation type="submission" date="2019-10" db="EMBL/GenBank/DDBJ databases">
        <title>Cognatihalovulum marinum gen. nov. sp. nov., a new member of the family Rhodobacteraceae isolated from deep seawater of the Northwest Indian Ocean.</title>
        <authorList>
            <person name="Ruan C."/>
            <person name="Wang J."/>
            <person name="Zheng X."/>
            <person name="Song L."/>
            <person name="Zhu Y."/>
            <person name="Huang Y."/>
            <person name="Lu Z."/>
            <person name="Du W."/>
            <person name="Huang L."/>
            <person name="Dai X."/>
        </authorList>
    </citation>
    <scope>NUCLEOTIDE SEQUENCE [LARGE SCALE GENOMIC DNA]</scope>
    <source>
        <strain evidence="4 5">2CG4</strain>
    </source>
</reference>
<feature type="domain" description="GST N-terminal" evidence="2">
    <location>
        <begin position="1"/>
        <end position="82"/>
    </location>
</feature>
<dbReference type="SUPFAM" id="SSF52833">
    <property type="entry name" value="Thioredoxin-like"/>
    <property type="match status" value="1"/>
</dbReference>
<feature type="domain" description="GST C-terminal" evidence="3">
    <location>
        <begin position="87"/>
        <end position="212"/>
    </location>
</feature>
<dbReference type="Pfam" id="PF02798">
    <property type="entry name" value="GST_N"/>
    <property type="match status" value="1"/>
</dbReference>
<organism evidence="4 5">
    <name type="scientific">Halovulum marinum</name>
    <dbReference type="NCBI Taxonomy" id="2662447"/>
    <lineage>
        <taxon>Bacteria</taxon>
        <taxon>Pseudomonadati</taxon>
        <taxon>Pseudomonadota</taxon>
        <taxon>Alphaproteobacteria</taxon>
        <taxon>Rhodobacterales</taxon>
        <taxon>Paracoccaceae</taxon>
        <taxon>Halovulum</taxon>
    </lineage>
</organism>
<sequence>MGITLHDYWRSSASYRVRIALGLKGLGWTSAPVDLRTRENRAPAHLKRNPQGLVPVLDIDGHRLTQSLAIIEYLDETRPAPPLLPADPTERARLRAVAHAVAMEIAPVNNLSVVAHVEDLTGSAQARPDWMRHFMLPGLHAVEALLDHPATGPFCHGAAPGLADICVVPQVYNAERWQIPLDRMPRIRAVAAACAAVPAFVAAHPDRARPAV</sequence>
<evidence type="ECO:0000259" key="3">
    <source>
        <dbReference type="PROSITE" id="PS50405"/>
    </source>
</evidence>
<gene>
    <name evidence="4" type="primary">maiA</name>
    <name evidence="4" type="ORF">GE300_17060</name>
</gene>
<dbReference type="SFLD" id="SFLDS00019">
    <property type="entry name" value="Glutathione_Transferase_(cytos"/>
    <property type="match status" value="1"/>
</dbReference>
<evidence type="ECO:0000259" key="2">
    <source>
        <dbReference type="PROSITE" id="PS50404"/>
    </source>
</evidence>